<comment type="subcellular location">
    <subcellularLocation>
        <location evidence="1">Cell inner membrane</location>
        <topology evidence="1">Single-pass membrane protein</topology>
    </subcellularLocation>
</comment>
<keyword evidence="4" id="KW-0997">Cell inner membrane</keyword>
<dbReference type="GO" id="GO:0005886">
    <property type="term" value="C:plasma membrane"/>
    <property type="evidence" value="ECO:0007669"/>
    <property type="project" value="UniProtKB-SubCell"/>
</dbReference>
<evidence type="ECO:0000313" key="9">
    <source>
        <dbReference type="EMBL" id="VAW53474.1"/>
    </source>
</evidence>
<dbReference type="Gene3D" id="3.55.40.10">
    <property type="entry name" value="minor pseudopilin epsh domain"/>
    <property type="match status" value="1"/>
</dbReference>
<reference evidence="9" key="1">
    <citation type="submission" date="2018-06" db="EMBL/GenBank/DDBJ databases">
        <authorList>
            <person name="Zhirakovskaya E."/>
        </authorList>
    </citation>
    <scope>NUCLEOTIDE SEQUENCE</scope>
</reference>
<evidence type="ECO:0000256" key="3">
    <source>
        <dbReference type="ARBA" id="ARBA00022481"/>
    </source>
</evidence>
<protein>
    <submittedName>
        <fullName evidence="9">Type IV fimbrial biogenesis protein FimT</fullName>
    </submittedName>
</protein>
<dbReference type="InterPro" id="IPR045584">
    <property type="entry name" value="Pilin-like"/>
</dbReference>
<sequence>MIELMITLAIVAILLTVGVPSLKTFMQGNQLIASTNELVSALHIARSEAIKLNTRVSICESNDGATCGTTGNWENGWIVFVDGNGASPGDLVNTGSSCSGSNTDCLLRVHNGFNDNQLTVGGVDTNTAGVINAFTFTSRGLPKISAASPAGTSQGGVFSICSLDDAGAIISSRAVTLSVSGRVRASTNTAVITCP</sequence>
<dbReference type="InterPro" id="IPR022346">
    <property type="entry name" value="T2SS_GspH"/>
</dbReference>
<organism evidence="9">
    <name type="scientific">hydrothermal vent metagenome</name>
    <dbReference type="NCBI Taxonomy" id="652676"/>
    <lineage>
        <taxon>unclassified sequences</taxon>
        <taxon>metagenomes</taxon>
        <taxon>ecological metagenomes</taxon>
    </lineage>
</organism>
<proteinExistence type="predicted"/>
<dbReference type="EMBL" id="UOFD01000063">
    <property type="protein sequence ID" value="VAW53474.1"/>
    <property type="molecule type" value="Genomic_DNA"/>
</dbReference>
<keyword evidence="7" id="KW-0472">Membrane</keyword>
<evidence type="ECO:0000256" key="2">
    <source>
        <dbReference type="ARBA" id="ARBA00022475"/>
    </source>
</evidence>
<accession>A0A3B0XBU6</accession>
<gene>
    <name evidence="9" type="ORF">MNBD_GAMMA06-714</name>
</gene>
<evidence type="ECO:0000256" key="6">
    <source>
        <dbReference type="ARBA" id="ARBA00022989"/>
    </source>
</evidence>
<dbReference type="GO" id="GO:0015627">
    <property type="term" value="C:type II protein secretion system complex"/>
    <property type="evidence" value="ECO:0007669"/>
    <property type="project" value="InterPro"/>
</dbReference>
<dbReference type="SUPFAM" id="SSF54523">
    <property type="entry name" value="Pili subunits"/>
    <property type="match status" value="1"/>
</dbReference>
<feature type="domain" description="General secretion pathway GspH" evidence="8">
    <location>
        <begin position="35"/>
        <end position="180"/>
    </location>
</feature>
<evidence type="ECO:0000259" key="8">
    <source>
        <dbReference type="Pfam" id="PF12019"/>
    </source>
</evidence>
<evidence type="ECO:0000256" key="4">
    <source>
        <dbReference type="ARBA" id="ARBA00022519"/>
    </source>
</evidence>
<evidence type="ECO:0000256" key="7">
    <source>
        <dbReference type="ARBA" id="ARBA00023136"/>
    </source>
</evidence>
<dbReference type="Pfam" id="PF12019">
    <property type="entry name" value="GspH"/>
    <property type="match status" value="1"/>
</dbReference>
<name>A0A3B0XBU6_9ZZZZ</name>
<dbReference type="AlphaFoldDB" id="A0A3B0XBU6"/>
<keyword evidence="5" id="KW-0812">Transmembrane</keyword>
<keyword evidence="6" id="KW-1133">Transmembrane helix</keyword>
<evidence type="ECO:0000256" key="5">
    <source>
        <dbReference type="ARBA" id="ARBA00022692"/>
    </source>
</evidence>
<dbReference type="GO" id="GO:0015628">
    <property type="term" value="P:protein secretion by the type II secretion system"/>
    <property type="evidence" value="ECO:0007669"/>
    <property type="project" value="InterPro"/>
</dbReference>
<keyword evidence="2" id="KW-1003">Cell membrane</keyword>
<evidence type="ECO:0000256" key="1">
    <source>
        <dbReference type="ARBA" id="ARBA00004377"/>
    </source>
</evidence>
<keyword evidence="3" id="KW-0488">Methylation</keyword>